<dbReference type="Gene3D" id="3.40.50.2000">
    <property type="entry name" value="Glycogen Phosphorylase B"/>
    <property type="match status" value="2"/>
</dbReference>
<organism evidence="5 6">
    <name type="scientific">Lentzea kristufekii</name>
    <dbReference type="NCBI Taxonomy" id="3095430"/>
    <lineage>
        <taxon>Bacteria</taxon>
        <taxon>Bacillati</taxon>
        <taxon>Actinomycetota</taxon>
        <taxon>Actinomycetes</taxon>
        <taxon>Pseudonocardiales</taxon>
        <taxon>Pseudonocardiaceae</taxon>
        <taxon>Lentzea</taxon>
    </lineage>
</organism>
<dbReference type="PANTHER" id="PTHR12526">
    <property type="entry name" value="GLYCOSYLTRANSFERASE"/>
    <property type="match status" value="1"/>
</dbReference>
<dbReference type="EMBL" id="JAXAVV010000006">
    <property type="protein sequence ID" value="MDX8050858.1"/>
    <property type="molecule type" value="Genomic_DNA"/>
</dbReference>
<evidence type="ECO:0000256" key="2">
    <source>
        <dbReference type="ARBA" id="ARBA00022679"/>
    </source>
</evidence>
<protein>
    <submittedName>
        <fullName evidence="5">Glycosyltransferase</fullName>
        <ecNumber evidence="5">2.4.-.-</ecNumber>
    </submittedName>
</protein>
<dbReference type="PANTHER" id="PTHR12526:SF635">
    <property type="entry name" value="GLYCOSYL TRANSFERASE GROUP 1"/>
    <property type="match status" value="1"/>
</dbReference>
<dbReference type="Pfam" id="PF13439">
    <property type="entry name" value="Glyco_transf_4"/>
    <property type="match status" value="1"/>
</dbReference>
<dbReference type="Proteomes" id="UP001271792">
    <property type="component" value="Unassembled WGS sequence"/>
</dbReference>
<gene>
    <name evidence="5" type="ORF">SK571_15830</name>
</gene>
<evidence type="ECO:0000313" key="6">
    <source>
        <dbReference type="Proteomes" id="UP001271792"/>
    </source>
</evidence>
<keyword evidence="6" id="KW-1185">Reference proteome</keyword>
<comment type="caution">
    <text evidence="5">The sequence shown here is derived from an EMBL/GenBank/DDBJ whole genome shotgun (WGS) entry which is preliminary data.</text>
</comment>
<accession>A0ABU4TRE2</accession>
<proteinExistence type="predicted"/>
<evidence type="ECO:0000256" key="1">
    <source>
        <dbReference type="ARBA" id="ARBA00022676"/>
    </source>
</evidence>
<keyword evidence="1 5" id="KW-0328">Glycosyltransferase</keyword>
<dbReference type="Pfam" id="PF00534">
    <property type="entry name" value="Glycos_transf_1"/>
    <property type="match status" value="1"/>
</dbReference>
<sequence length="371" mass="39802">MRIALVSSHTGKVPHENGFARALAQHGHETVVHVRRDDAHLEERERTKDGYEVVRVPFGPARPLSEDAVWDHTDDFARFLRREWDRTRPDIAHSDGSVAGLAALLAAREHAVPVVHTHHEPAPEHERIARLICRHAAHVVVTSSDQVHGLCLAGVPRSRITVSPAGVDFDGQDLPGVAEHGSGPVRLLGLGGLLPGHGFDTVVAALADVRNAALVVAAPVETLDRDTDLEARRLRHMAVRLGVQDRVSVAGTASRAQVAALLRSADVVVTAPRRDPAGVVALEAMARGLPVVASAVGALADVVVDKITGRLVPPGDARALTLALRELVADRSRRDALGLAGADRVRARYGWDRVARDALLVYERAAHLVRA</sequence>
<keyword evidence="2 5" id="KW-0808">Transferase</keyword>
<dbReference type="RefSeq" id="WP_319984823.1">
    <property type="nucleotide sequence ID" value="NZ_JAXAVV010000006.1"/>
</dbReference>
<feature type="domain" description="Glycosyltransferase subfamily 4-like N-terminal" evidence="4">
    <location>
        <begin position="19"/>
        <end position="169"/>
    </location>
</feature>
<name>A0ABU4TRE2_9PSEU</name>
<feature type="domain" description="Glycosyl transferase family 1" evidence="3">
    <location>
        <begin position="188"/>
        <end position="340"/>
    </location>
</feature>
<evidence type="ECO:0000259" key="3">
    <source>
        <dbReference type="Pfam" id="PF00534"/>
    </source>
</evidence>
<evidence type="ECO:0000259" key="4">
    <source>
        <dbReference type="Pfam" id="PF13439"/>
    </source>
</evidence>
<dbReference type="SUPFAM" id="SSF53756">
    <property type="entry name" value="UDP-Glycosyltransferase/glycogen phosphorylase"/>
    <property type="match status" value="1"/>
</dbReference>
<dbReference type="InterPro" id="IPR001296">
    <property type="entry name" value="Glyco_trans_1"/>
</dbReference>
<reference evidence="5 6" key="1">
    <citation type="submission" date="2023-11" db="EMBL/GenBank/DDBJ databases">
        <title>Lentzea sokolovensis, sp. nov., Lentzea kristufkii, sp. nov., and Lentzea miocenensis, sp. nov., rare actinobacteria from Sokolov Coal Basin, Miocene lacustrine sediment, Czech Republic.</title>
        <authorList>
            <person name="Lara A."/>
            <person name="Kotroba L."/>
            <person name="Nouioui I."/>
            <person name="Neumann-Schaal M."/>
            <person name="Mast Y."/>
            <person name="Chronakova A."/>
        </authorList>
    </citation>
    <scope>NUCLEOTIDE SEQUENCE [LARGE SCALE GENOMIC DNA]</scope>
    <source>
        <strain evidence="5 6">BCCO 10_0798</strain>
    </source>
</reference>
<dbReference type="EC" id="2.4.-.-" evidence="5"/>
<dbReference type="GO" id="GO:0016757">
    <property type="term" value="F:glycosyltransferase activity"/>
    <property type="evidence" value="ECO:0007669"/>
    <property type="project" value="UniProtKB-KW"/>
</dbReference>
<dbReference type="InterPro" id="IPR028098">
    <property type="entry name" value="Glyco_trans_4-like_N"/>
</dbReference>
<evidence type="ECO:0000313" key="5">
    <source>
        <dbReference type="EMBL" id="MDX8050858.1"/>
    </source>
</evidence>